<reference evidence="2 3" key="1">
    <citation type="submission" date="2019-03" db="EMBL/GenBank/DDBJ databases">
        <title>Genomic Encyclopedia of Type Strains, Phase IV (KMG-IV): sequencing the most valuable type-strain genomes for metagenomic binning, comparative biology and taxonomic classification.</title>
        <authorList>
            <person name="Goeker M."/>
        </authorList>
    </citation>
    <scope>NUCLEOTIDE SEQUENCE [LARGE SCALE GENOMIC DNA]</scope>
    <source>
        <strain evidence="2 3">DSM 25488</strain>
    </source>
</reference>
<gene>
    <name evidence="2" type="ORF">C8D91_0139</name>
</gene>
<dbReference type="EMBL" id="SNZB01000001">
    <property type="protein sequence ID" value="TDR23279.1"/>
    <property type="molecule type" value="Genomic_DNA"/>
</dbReference>
<name>A0A4R6XXF3_9GAMM</name>
<comment type="caution">
    <text evidence="2">The sequence shown here is derived from an EMBL/GenBank/DDBJ whole genome shotgun (WGS) entry which is preliminary data.</text>
</comment>
<dbReference type="RefSeq" id="WP_099018069.1">
    <property type="nucleotide sequence ID" value="NZ_NIHB01000001.1"/>
</dbReference>
<dbReference type="Proteomes" id="UP000295724">
    <property type="component" value="Unassembled WGS sequence"/>
</dbReference>
<accession>A0A4R6XXF3</accession>
<dbReference type="AlphaFoldDB" id="A0A4R6XXF3"/>
<proteinExistence type="predicted"/>
<feature type="chain" id="PRO_5021027828" evidence="1">
    <location>
        <begin position="22"/>
        <end position="133"/>
    </location>
</feature>
<sequence length="133" mass="14275">MSRYKIMAVAAFLATTAQTLATDLIFKSGFDPNGLVSGQVLGLGADPIQLRLSATGVNETMTLTQSGGFIFKSYVTSGDAWQVTIEQMPAQQHCNLTNASGTMTTTGDDALQVTCGTLESEWDVMNWDEGVWQ</sequence>
<keyword evidence="1" id="KW-0732">Signal</keyword>
<dbReference type="OrthoDB" id="6195685at2"/>
<evidence type="ECO:0000256" key="1">
    <source>
        <dbReference type="SAM" id="SignalP"/>
    </source>
</evidence>
<feature type="signal peptide" evidence="1">
    <location>
        <begin position="1"/>
        <end position="21"/>
    </location>
</feature>
<evidence type="ECO:0000313" key="3">
    <source>
        <dbReference type="Proteomes" id="UP000295724"/>
    </source>
</evidence>
<keyword evidence="3" id="KW-1185">Reference proteome</keyword>
<protein>
    <submittedName>
        <fullName evidence="2">Uncharacterized protein</fullName>
    </submittedName>
</protein>
<evidence type="ECO:0000313" key="2">
    <source>
        <dbReference type="EMBL" id="TDR23279.1"/>
    </source>
</evidence>
<organism evidence="2 3">
    <name type="scientific">Marinicella litoralis</name>
    <dbReference type="NCBI Taxonomy" id="644220"/>
    <lineage>
        <taxon>Bacteria</taxon>
        <taxon>Pseudomonadati</taxon>
        <taxon>Pseudomonadota</taxon>
        <taxon>Gammaproteobacteria</taxon>
        <taxon>Lysobacterales</taxon>
        <taxon>Marinicellaceae</taxon>
        <taxon>Marinicella</taxon>
    </lineage>
</organism>